<name>A0A9P4K1D5_9PLEO</name>
<dbReference type="PANTHER" id="PTHR47840:SF1">
    <property type="entry name" value="ZN(II)2CYS6 TRANSCRIPTION FACTOR (EUROFUNG)"/>
    <property type="match status" value="1"/>
</dbReference>
<dbReference type="GO" id="GO:0006351">
    <property type="term" value="P:DNA-templated transcription"/>
    <property type="evidence" value="ECO:0007669"/>
    <property type="project" value="InterPro"/>
</dbReference>
<organism evidence="6 7">
    <name type="scientific">Lojkania enalia</name>
    <dbReference type="NCBI Taxonomy" id="147567"/>
    <lineage>
        <taxon>Eukaryota</taxon>
        <taxon>Fungi</taxon>
        <taxon>Dikarya</taxon>
        <taxon>Ascomycota</taxon>
        <taxon>Pezizomycotina</taxon>
        <taxon>Dothideomycetes</taxon>
        <taxon>Pleosporomycetidae</taxon>
        <taxon>Pleosporales</taxon>
        <taxon>Pleosporales incertae sedis</taxon>
        <taxon>Lojkania</taxon>
    </lineage>
</organism>
<proteinExistence type="predicted"/>
<dbReference type="EMBL" id="ML986728">
    <property type="protein sequence ID" value="KAF2258918.1"/>
    <property type="molecule type" value="Genomic_DNA"/>
</dbReference>
<dbReference type="OrthoDB" id="5392779at2759"/>
<evidence type="ECO:0000256" key="2">
    <source>
        <dbReference type="ARBA" id="ARBA00023015"/>
    </source>
</evidence>
<dbReference type="PANTHER" id="PTHR47840">
    <property type="entry name" value="ZN(II)2CYS6 TRANSCRIPTION FACTOR (EUROFUNG)-RELATED"/>
    <property type="match status" value="1"/>
</dbReference>
<keyword evidence="7" id="KW-1185">Reference proteome</keyword>
<evidence type="ECO:0000256" key="1">
    <source>
        <dbReference type="ARBA" id="ARBA00022723"/>
    </source>
</evidence>
<dbReference type="GO" id="GO:0008270">
    <property type="term" value="F:zinc ion binding"/>
    <property type="evidence" value="ECO:0007669"/>
    <property type="project" value="InterPro"/>
</dbReference>
<keyword evidence="3" id="KW-0804">Transcription</keyword>
<dbReference type="Proteomes" id="UP000800093">
    <property type="component" value="Unassembled WGS sequence"/>
</dbReference>
<dbReference type="InterPro" id="IPR036864">
    <property type="entry name" value="Zn2-C6_fun-type_DNA-bd_sf"/>
</dbReference>
<dbReference type="PROSITE" id="PS50048">
    <property type="entry name" value="ZN2_CY6_FUNGAL_2"/>
    <property type="match status" value="1"/>
</dbReference>
<dbReference type="CDD" id="cd12148">
    <property type="entry name" value="fungal_TF_MHR"/>
    <property type="match status" value="1"/>
</dbReference>
<comment type="caution">
    <text evidence="6">The sequence shown here is derived from an EMBL/GenBank/DDBJ whole genome shotgun (WGS) entry which is preliminary data.</text>
</comment>
<dbReference type="SMART" id="SM00066">
    <property type="entry name" value="GAL4"/>
    <property type="match status" value="1"/>
</dbReference>
<dbReference type="PROSITE" id="PS00463">
    <property type="entry name" value="ZN2_CY6_FUNGAL_1"/>
    <property type="match status" value="1"/>
</dbReference>
<dbReference type="SUPFAM" id="SSF57701">
    <property type="entry name" value="Zn2/Cys6 DNA-binding domain"/>
    <property type="match status" value="1"/>
</dbReference>
<dbReference type="InterPro" id="IPR001138">
    <property type="entry name" value="Zn2Cys6_DnaBD"/>
</dbReference>
<evidence type="ECO:0000313" key="7">
    <source>
        <dbReference type="Proteomes" id="UP000800093"/>
    </source>
</evidence>
<dbReference type="SMART" id="SM00906">
    <property type="entry name" value="Fungal_trans"/>
    <property type="match status" value="1"/>
</dbReference>
<dbReference type="Pfam" id="PF00172">
    <property type="entry name" value="Zn_clus"/>
    <property type="match status" value="1"/>
</dbReference>
<dbReference type="AlphaFoldDB" id="A0A9P4K1D5"/>
<keyword evidence="1" id="KW-0479">Metal-binding</keyword>
<dbReference type="GO" id="GO:0003677">
    <property type="term" value="F:DNA binding"/>
    <property type="evidence" value="ECO:0007669"/>
    <property type="project" value="InterPro"/>
</dbReference>
<dbReference type="CDD" id="cd00067">
    <property type="entry name" value="GAL4"/>
    <property type="match status" value="1"/>
</dbReference>
<dbReference type="GO" id="GO:0000981">
    <property type="term" value="F:DNA-binding transcription factor activity, RNA polymerase II-specific"/>
    <property type="evidence" value="ECO:0007669"/>
    <property type="project" value="InterPro"/>
</dbReference>
<keyword evidence="2" id="KW-0805">Transcription regulation</keyword>
<evidence type="ECO:0000256" key="3">
    <source>
        <dbReference type="ARBA" id="ARBA00023163"/>
    </source>
</evidence>
<keyword evidence="4" id="KW-0539">Nucleus</keyword>
<gene>
    <name evidence="6" type="ORF">CC78DRAFT_548759</name>
</gene>
<sequence length="590" mass="65610">MAKTNGRCQRETSPVPQRRKIRKGTRGCWECKRRKIRCTFVAPSNLICDGCKSRQAKCISQEFEPEGQSTPNKADRLGRALVNQASAAMPKSLINDKQDAGTKITNDSCGGEIGIAPKYLNASGTGTLPTLGSNIITKGRYDELCRALIESWPTQHELNLVIDVPVGISVLFHGTACMPYSRFQNLEMPHPQEILQLPPSGSHPVLISRKLLILGSFLQGIPPDIIKDLIKQGVSCCEVMKRVVDTANRIVTSNDDLVDSLEGIECIMIESMYQNNAGNIRIAWVTNRRAMTIAQSIGLHTSRPPMPDMLEIGTKERIDPKYMWSRLVFSDRYLSLMIGLPHGSLENPFATPEAMESCAPLERMERMEAVIDRLLQDAAASMPAQWWLTPDAASITGFDANAFRETIRLMNQLTHFHLLAQLHLPYVLHPSVDKKYDYSKITAVNASREVLSRFVSFRDSNIVAAYCRGIDFIALVASMTLCLAHIDSNQQYQISKSNCSTIFDFLAHERLGDRGLMEHMLESMEKIAQVSDDKIARKVTSTLQRLLAIEAAVADGCSYAANASFKPDQQELLSNSTRSDSIDTLYISVP</sequence>
<reference evidence="7" key="1">
    <citation type="journal article" date="2020" name="Stud. Mycol.">
        <title>101 Dothideomycetes genomes: A test case for predicting lifestyles and emergence of pathogens.</title>
        <authorList>
            <person name="Haridas S."/>
            <person name="Albert R."/>
            <person name="Binder M."/>
            <person name="Bloem J."/>
            <person name="LaButti K."/>
            <person name="Salamov A."/>
            <person name="Andreopoulos B."/>
            <person name="Baker S."/>
            <person name="Barry K."/>
            <person name="Bills G."/>
            <person name="Bluhm B."/>
            <person name="Cannon C."/>
            <person name="Castanera R."/>
            <person name="Culley D."/>
            <person name="Daum C."/>
            <person name="Ezra D."/>
            <person name="Gonzalez J."/>
            <person name="Henrissat B."/>
            <person name="Kuo A."/>
            <person name="Liang C."/>
            <person name="Lipzen A."/>
            <person name="Lutzoni F."/>
            <person name="Magnuson J."/>
            <person name="Mondo S."/>
            <person name="Nolan M."/>
            <person name="Ohm R."/>
            <person name="Pangilinan J."/>
            <person name="Park H.-J."/>
            <person name="Ramirez L."/>
            <person name="Alfaro M."/>
            <person name="Sun H."/>
            <person name="Tritt A."/>
            <person name="Yoshinaga Y."/>
            <person name="Zwiers L.-H."/>
            <person name="Turgeon B."/>
            <person name="Goodwin S."/>
            <person name="Spatafora J."/>
            <person name="Crous P."/>
            <person name="Grigoriev I."/>
        </authorList>
    </citation>
    <scope>NUCLEOTIDE SEQUENCE [LARGE SCALE GENOMIC DNA]</scope>
    <source>
        <strain evidence="7">CBS 304.66</strain>
    </source>
</reference>
<evidence type="ECO:0000313" key="6">
    <source>
        <dbReference type="EMBL" id="KAF2258918.1"/>
    </source>
</evidence>
<dbReference type="InterPro" id="IPR007219">
    <property type="entry name" value="XnlR_reg_dom"/>
</dbReference>
<evidence type="ECO:0000256" key="4">
    <source>
        <dbReference type="ARBA" id="ARBA00023242"/>
    </source>
</evidence>
<evidence type="ECO:0000259" key="5">
    <source>
        <dbReference type="PROSITE" id="PS50048"/>
    </source>
</evidence>
<accession>A0A9P4K1D5</accession>
<feature type="domain" description="Zn(2)-C6 fungal-type" evidence="5">
    <location>
        <begin position="27"/>
        <end position="60"/>
    </location>
</feature>
<protein>
    <recommendedName>
        <fullName evidence="5">Zn(2)-C6 fungal-type domain-containing protein</fullName>
    </recommendedName>
</protein>